<dbReference type="SUPFAM" id="SSF158997">
    <property type="entry name" value="Trm112p-like"/>
    <property type="match status" value="1"/>
</dbReference>
<dbReference type="GO" id="GO:0030488">
    <property type="term" value="P:tRNA methylation"/>
    <property type="evidence" value="ECO:0007669"/>
    <property type="project" value="TreeGrafter"/>
</dbReference>
<accession>A0A1E5R188</accession>
<dbReference type="PANTHER" id="PTHR12773:SF0">
    <property type="entry name" value="MULTIFUNCTIONAL METHYLTRANSFERASE SUBUNIT TRM112-LIKE PROTEIN"/>
    <property type="match status" value="1"/>
</dbReference>
<name>A0A1E5R188_9ASCO</name>
<dbReference type="Gene3D" id="2.20.25.10">
    <property type="match status" value="1"/>
</dbReference>
<keyword evidence="2" id="KW-0808">Transferase</keyword>
<dbReference type="OrthoDB" id="2187549at2759"/>
<comment type="caution">
    <text evidence="2">The sequence shown here is derived from an EMBL/GenBank/DDBJ whole genome shotgun (WGS) entry which is preliminary data.</text>
</comment>
<reference evidence="3" key="1">
    <citation type="journal article" date="2016" name="Genome Announc.">
        <title>Genome sequences of three species of Hanseniaspora isolated from spontaneous wine fermentations.</title>
        <authorList>
            <person name="Sternes P.R."/>
            <person name="Lee D."/>
            <person name="Kutyna D.R."/>
            <person name="Borneman A.R."/>
        </authorList>
    </citation>
    <scope>NUCLEOTIDE SEQUENCE [LARGE SCALE GENOMIC DNA]</scope>
    <source>
        <strain evidence="3">AWRI3579</strain>
    </source>
</reference>
<protein>
    <submittedName>
        <fullName evidence="2">Multifunctional methyltransferase subunit TRM112</fullName>
    </submittedName>
</protein>
<comment type="similarity">
    <text evidence="1">Belongs to the TRM112 family.</text>
</comment>
<dbReference type="GO" id="GO:0070476">
    <property type="term" value="P:rRNA (guanine-N7)-methylation"/>
    <property type="evidence" value="ECO:0007669"/>
    <property type="project" value="TreeGrafter"/>
</dbReference>
<dbReference type="EMBL" id="LPNM01000011">
    <property type="protein sequence ID" value="OEJ80642.1"/>
    <property type="molecule type" value="Genomic_DNA"/>
</dbReference>
<evidence type="ECO:0000313" key="2">
    <source>
        <dbReference type="EMBL" id="OEJ80642.1"/>
    </source>
</evidence>
<evidence type="ECO:0000256" key="1">
    <source>
        <dbReference type="ARBA" id="ARBA00007980"/>
    </source>
</evidence>
<sequence length="160" mass="17847">MKFLTTNFLKCSVKSCDISNDSFPLKYNGETCKIEQTPLDTVTTTNPADGSDIDEEYINYEFLLGIIDRLDWNAVLEVAQDLGNTSLPASKPSLTMDGDFNETSADHNTMINNNKALLRDLQILLMQTNIVEGDMKCKNCGHVYYIKNGIPNLLLPPHLA</sequence>
<dbReference type="AlphaFoldDB" id="A0A1E5R188"/>
<evidence type="ECO:0000313" key="3">
    <source>
        <dbReference type="Proteomes" id="UP000095728"/>
    </source>
</evidence>
<dbReference type="PANTHER" id="PTHR12773">
    <property type="entry name" value="UPF0315 PROTEIN-RELATED"/>
    <property type="match status" value="1"/>
</dbReference>
<dbReference type="GO" id="GO:0008168">
    <property type="term" value="F:methyltransferase activity"/>
    <property type="evidence" value="ECO:0007669"/>
    <property type="project" value="UniProtKB-KW"/>
</dbReference>
<gene>
    <name evidence="2" type="ORF">AWRI3579_g4301</name>
</gene>
<proteinExistence type="inferred from homology"/>
<dbReference type="GO" id="GO:0046982">
    <property type="term" value="F:protein heterodimerization activity"/>
    <property type="evidence" value="ECO:0007669"/>
    <property type="project" value="InterPro"/>
</dbReference>
<dbReference type="InterPro" id="IPR039127">
    <property type="entry name" value="Trm112"/>
</dbReference>
<dbReference type="STRING" id="56408.A0A1E5R188"/>
<dbReference type="InParanoid" id="A0A1E5R188"/>
<keyword evidence="2" id="KW-0489">Methyltransferase</keyword>
<dbReference type="InterPro" id="IPR005651">
    <property type="entry name" value="Trm112-like"/>
</dbReference>
<dbReference type="FunCoup" id="A0A1E5R188">
    <property type="interactions" value="838"/>
</dbReference>
<organism evidence="2 3">
    <name type="scientific">Hanseniaspora osmophila</name>
    <dbReference type="NCBI Taxonomy" id="56408"/>
    <lineage>
        <taxon>Eukaryota</taxon>
        <taxon>Fungi</taxon>
        <taxon>Dikarya</taxon>
        <taxon>Ascomycota</taxon>
        <taxon>Saccharomycotina</taxon>
        <taxon>Saccharomycetes</taxon>
        <taxon>Saccharomycodales</taxon>
        <taxon>Saccharomycodaceae</taxon>
        <taxon>Hanseniaspora</taxon>
    </lineage>
</organism>
<dbReference type="Proteomes" id="UP000095728">
    <property type="component" value="Unassembled WGS sequence"/>
</dbReference>
<keyword evidence="3" id="KW-1185">Reference proteome</keyword>
<dbReference type="Pfam" id="PF03966">
    <property type="entry name" value="Trm112p"/>
    <property type="match status" value="1"/>
</dbReference>